<dbReference type="GO" id="GO:0051453">
    <property type="term" value="P:regulation of intracellular pH"/>
    <property type="evidence" value="ECO:0007669"/>
    <property type="project" value="TreeGrafter"/>
</dbReference>
<keyword evidence="8 9" id="KW-0739">Sodium transport</keyword>
<keyword evidence="3 9" id="KW-0812">Transmembrane</keyword>
<evidence type="ECO:0000256" key="8">
    <source>
        <dbReference type="ARBA" id="ARBA00023201"/>
    </source>
</evidence>
<keyword evidence="7 10" id="KW-0472">Membrane</keyword>
<feature type="transmembrane region" description="Helical" evidence="10">
    <location>
        <begin position="363"/>
        <end position="384"/>
    </location>
</feature>
<dbReference type="PANTHER" id="PTHR10110">
    <property type="entry name" value="SODIUM/HYDROGEN EXCHANGER"/>
    <property type="match status" value="1"/>
</dbReference>
<dbReference type="AlphaFoldDB" id="A0A6G3MDT3"/>
<feature type="transmembrane region" description="Helical" evidence="10">
    <location>
        <begin position="230"/>
        <end position="252"/>
    </location>
</feature>
<feature type="transmembrane region" description="Helical" evidence="10">
    <location>
        <begin position="106"/>
        <end position="124"/>
    </location>
</feature>
<dbReference type="PANTHER" id="PTHR10110:SF98">
    <property type="entry name" value="SODIUM_HYDROGEN EXCHANGER"/>
    <property type="match status" value="1"/>
</dbReference>
<evidence type="ECO:0000313" key="12">
    <source>
        <dbReference type="EMBL" id="NDJ92198.1"/>
    </source>
</evidence>
<feature type="transmembrane region" description="Helical" evidence="10">
    <location>
        <begin position="272"/>
        <end position="294"/>
    </location>
</feature>
<feature type="transmembrane region" description="Helical" evidence="10">
    <location>
        <begin position="130"/>
        <end position="150"/>
    </location>
</feature>
<reference evidence="12" key="1">
    <citation type="submission" date="2018-11" db="EMBL/GenBank/DDBJ databases">
        <title>Henneguya salminicola genome and transcriptome.</title>
        <authorList>
            <person name="Yahalomi D."/>
            <person name="Atkinson S.D."/>
            <person name="Neuhof M."/>
            <person name="Chang E.S."/>
            <person name="Philippe H."/>
            <person name="Cartwright P."/>
            <person name="Bartholomew J.L."/>
            <person name="Huchon D."/>
        </authorList>
    </citation>
    <scope>NUCLEOTIDE SEQUENCE</scope>
    <source>
        <strain evidence="12">Hz1</strain>
        <tissue evidence="12">Whole</tissue>
    </source>
</reference>
<dbReference type="EMBL" id="GHBP01000214">
    <property type="protein sequence ID" value="NDJ92198.1"/>
    <property type="molecule type" value="Transcribed_RNA"/>
</dbReference>
<keyword evidence="6 9" id="KW-0406">Ion transport</keyword>
<dbReference type="GO" id="GO:0015386">
    <property type="term" value="F:potassium:proton antiporter activity"/>
    <property type="evidence" value="ECO:0007669"/>
    <property type="project" value="TreeGrafter"/>
</dbReference>
<dbReference type="InterPro" id="IPR006153">
    <property type="entry name" value="Cation/H_exchanger_TM"/>
</dbReference>
<keyword evidence="5" id="KW-0915">Sodium</keyword>
<feature type="transmembrane region" description="Helical" evidence="10">
    <location>
        <begin position="390"/>
        <end position="414"/>
    </location>
</feature>
<evidence type="ECO:0000259" key="11">
    <source>
        <dbReference type="Pfam" id="PF00999"/>
    </source>
</evidence>
<feature type="transmembrane region" description="Helical" evidence="10">
    <location>
        <begin position="162"/>
        <end position="191"/>
    </location>
</feature>
<keyword evidence="2 9" id="KW-0813">Transport</keyword>
<dbReference type="GO" id="GO:0005886">
    <property type="term" value="C:plasma membrane"/>
    <property type="evidence" value="ECO:0007669"/>
    <property type="project" value="TreeGrafter"/>
</dbReference>
<dbReference type="PRINTS" id="PR01084">
    <property type="entry name" value="NAHEXCHNGR"/>
</dbReference>
<evidence type="ECO:0000256" key="2">
    <source>
        <dbReference type="ARBA" id="ARBA00022448"/>
    </source>
</evidence>
<name>A0A6G3MDT3_HENSL</name>
<organism evidence="12">
    <name type="scientific">Henneguya salminicola</name>
    <name type="common">Myxosporean</name>
    <dbReference type="NCBI Taxonomy" id="69463"/>
    <lineage>
        <taxon>Eukaryota</taxon>
        <taxon>Metazoa</taxon>
        <taxon>Cnidaria</taxon>
        <taxon>Myxozoa</taxon>
        <taxon>Myxosporea</taxon>
        <taxon>Bivalvulida</taxon>
        <taxon>Platysporina</taxon>
        <taxon>Myxobolidae</taxon>
        <taxon>Henneguya</taxon>
    </lineage>
</organism>
<feature type="transmembrane region" description="Helical" evidence="10">
    <location>
        <begin position="203"/>
        <end position="221"/>
    </location>
</feature>
<dbReference type="InterPro" id="IPR018422">
    <property type="entry name" value="Cation/H_exchanger_CPA1"/>
</dbReference>
<keyword evidence="4 10" id="KW-1133">Transmembrane helix</keyword>
<feature type="transmembrane region" description="Helical" evidence="10">
    <location>
        <begin position="426"/>
        <end position="447"/>
    </location>
</feature>
<dbReference type="InterPro" id="IPR004709">
    <property type="entry name" value="NaH_exchanger"/>
</dbReference>
<evidence type="ECO:0000256" key="3">
    <source>
        <dbReference type="ARBA" id="ARBA00022692"/>
    </source>
</evidence>
<evidence type="ECO:0000256" key="1">
    <source>
        <dbReference type="ARBA" id="ARBA00004141"/>
    </source>
</evidence>
<comment type="subcellular location">
    <subcellularLocation>
        <location evidence="1">Membrane</location>
        <topology evidence="1">Multi-pass membrane protein</topology>
    </subcellularLocation>
</comment>
<proteinExistence type="inferred from homology"/>
<accession>A0A6G3MDT3</accession>
<feature type="transmembrane region" description="Helical" evidence="10">
    <location>
        <begin position="74"/>
        <end position="94"/>
    </location>
</feature>
<sequence length="559" mass="63089">MCSNVKLENCQKNMLAIVFIARAFALKSMITKKWILLVLIFSILINSAKSYEISTNKSVSGHSFHLVKVDLERVDIYLTLCVWLLLSLIAKIIFHHFKKVSSLIPESCLLIILGFIIGAIIKFGKVTERTFFNAPIFFFILLPPIVLDAGYFTNTSAFFDNFWTIISFAINGTLFNALIVGTLMVACRSLYTITPQITWLEGLLFGAIISAVDPVAVLAVFDELHVNEMLYIIVFGESILNDAVTVVLYGLFEQFLGMPSISPSYIGQGVLLFLIDALGGTLIGLICGIFGAFITRFTKHVSVIEPLWILLIAYLAYLLSECFHFSGILGIFFCGILLKHYTEINVSNQSRTAIKYIIKTISSISETYIFLQLGVSIYVIDLYWDTAFCLLSLTFIIVIRFIGVFILTFIANTTSQTRKIKAIEQFVIAYGGLRGAVAYCLVSILPPSHYKNMFVTAVIFDILFTCFVQGISIKPIVKLLKVRLSNEKEDSMFDEVNESVIQKTVKAINAILGLVEYDFIKVFISAVDRKILRRFILRKKNLKQCHEILLKNREILYRF</sequence>
<evidence type="ECO:0000256" key="6">
    <source>
        <dbReference type="ARBA" id="ARBA00023065"/>
    </source>
</evidence>
<dbReference type="Gene3D" id="6.10.140.1330">
    <property type="match status" value="1"/>
</dbReference>
<feature type="transmembrane region" description="Helical" evidence="10">
    <location>
        <begin position="453"/>
        <end position="473"/>
    </location>
</feature>
<evidence type="ECO:0000256" key="4">
    <source>
        <dbReference type="ARBA" id="ARBA00022989"/>
    </source>
</evidence>
<evidence type="ECO:0000256" key="7">
    <source>
        <dbReference type="ARBA" id="ARBA00023136"/>
    </source>
</evidence>
<dbReference type="Pfam" id="PF00999">
    <property type="entry name" value="Na_H_Exchanger"/>
    <property type="match status" value="1"/>
</dbReference>
<dbReference type="GO" id="GO:0098719">
    <property type="term" value="P:sodium ion import across plasma membrane"/>
    <property type="evidence" value="ECO:0007669"/>
    <property type="project" value="TreeGrafter"/>
</dbReference>
<feature type="transmembrane region" description="Helical" evidence="10">
    <location>
        <begin position="301"/>
        <end position="319"/>
    </location>
</feature>
<feature type="domain" description="Cation/H+ exchanger transmembrane" evidence="11">
    <location>
        <begin position="85"/>
        <end position="478"/>
    </location>
</feature>
<protein>
    <recommendedName>
        <fullName evidence="9">Sodium/hydrogen exchanger</fullName>
    </recommendedName>
</protein>
<feature type="transmembrane region" description="Helical" evidence="10">
    <location>
        <begin position="325"/>
        <end position="342"/>
    </location>
</feature>
<keyword evidence="9" id="KW-0050">Antiport</keyword>
<comment type="similarity">
    <text evidence="9">Belongs to the monovalent cation:proton antiporter 1 (CPA1) transporter (TC 2.A.36) family.</text>
</comment>
<evidence type="ECO:0000256" key="5">
    <source>
        <dbReference type="ARBA" id="ARBA00023053"/>
    </source>
</evidence>
<evidence type="ECO:0000256" key="10">
    <source>
        <dbReference type="SAM" id="Phobius"/>
    </source>
</evidence>
<evidence type="ECO:0000256" key="9">
    <source>
        <dbReference type="RuleBase" id="RU003722"/>
    </source>
</evidence>
<dbReference type="GO" id="GO:0015385">
    <property type="term" value="F:sodium:proton antiporter activity"/>
    <property type="evidence" value="ECO:0007669"/>
    <property type="project" value="InterPro"/>
</dbReference>
<dbReference type="NCBIfam" id="TIGR00840">
    <property type="entry name" value="b_cpa1"/>
    <property type="match status" value="1"/>
</dbReference>